<dbReference type="InterPro" id="IPR014472">
    <property type="entry name" value="CHOPT"/>
</dbReference>
<dbReference type="Pfam" id="PF01066">
    <property type="entry name" value="CDP-OH_P_transf"/>
    <property type="match status" value="1"/>
</dbReference>
<name>A0ABD3MD45_9STRA</name>
<dbReference type="PANTHER" id="PTHR10414">
    <property type="entry name" value="ETHANOLAMINEPHOSPHOTRANSFERASE"/>
    <property type="match status" value="1"/>
</dbReference>
<protein>
    <recommendedName>
        <fullName evidence="9">Ethanolaminephosphotransferase</fullName>
    </recommendedName>
</protein>
<dbReference type="InterPro" id="IPR043130">
    <property type="entry name" value="CDP-OH_PTrfase_TM_dom"/>
</dbReference>
<evidence type="ECO:0000313" key="8">
    <source>
        <dbReference type="Proteomes" id="UP001530293"/>
    </source>
</evidence>
<keyword evidence="6" id="KW-0812">Transmembrane</keyword>
<feature type="transmembrane region" description="Helical" evidence="6">
    <location>
        <begin position="109"/>
        <end position="126"/>
    </location>
</feature>
<proteinExistence type="inferred from homology"/>
<evidence type="ECO:0000256" key="4">
    <source>
        <dbReference type="ARBA" id="ARBA00023136"/>
    </source>
</evidence>
<reference evidence="7 8" key="1">
    <citation type="submission" date="2024-10" db="EMBL/GenBank/DDBJ databases">
        <title>Updated reference genomes for cyclostephanoid diatoms.</title>
        <authorList>
            <person name="Roberts W.R."/>
            <person name="Alverson A.J."/>
        </authorList>
    </citation>
    <scope>NUCLEOTIDE SEQUENCE [LARGE SCALE GENOMIC DNA]</scope>
    <source>
        <strain evidence="7 8">AJA232-27</strain>
    </source>
</reference>
<keyword evidence="6" id="KW-1133">Transmembrane helix</keyword>
<dbReference type="GO" id="GO:0008610">
    <property type="term" value="P:lipid biosynthetic process"/>
    <property type="evidence" value="ECO:0007669"/>
    <property type="project" value="UniProtKB-ARBA"/>
</dbReference>
<dbReference type="Proteomes" id="UP001530293">
    <property type="component" value="Unassembled WGS sequence"/>
</dbReference>
<dbReference type="AlphaFoldDB" id="A0ABD3MD45"/>
<dbReference type="InterPro" id="IPR000462">
    <property type="entry name" value="CDP-OH_P_trans"/>
</dbReference>
<evidence type="ECO:0000256" key="2">
    <source>
        <dbReference type="ARBA" id="ARBA00010441"/>
    </source>
</evidence>
<dbReference type="InterPro" id="IPR048254">
    <property type="entry name" value="CDP_ALCOHOL_P_TRANSF_CS"/>
</dbReference>
<evidence type="ECO:0000256" key="6">
    <source>
        <dbReference type="SAM" id="Phobius"/>
    </source>
</evidence>
<evidence type="ECO:0000256" key="1">
    <source>
        <dbReference type="ARBA" id="ARBA00004370"/>
    </source>
</evidence>
<organism evidence="7 8">
    <name type="scientific">Discostella pseudostelligera</name>
    <dbReference type="NCBI Taxonomy" id="259834"/>
    <lineage>
        <taxon>Eukaryota</taxon>
        <taxon>Sar</taxon>
        <taxon>Stramenopiles</taxon>
        <taxon>Ochrophyta</taxon>
        <taxon>Bacillariophyta</taxon>
        <taxon>Coscinodiscophyceae</taxon>
        <taxon>Thalassiosirophycidae</taxon>
        <taxon>Stephanodiscales</taxon>
        <taxon>Stephanodiscaceae</taxon>
        <taxon>Discostella</taxon>
    </lineage>
</organism>
<feature type="transmembrane region" description="Helical" evidence="6">
    <location>
        <begin position="383"/>
        <end position="401"/>
    </location>
</feature>
<evidence type="ECO:0000256" key="5">
    <source>
        <dbReference type="RuleBase" id="RU003750"/>
    </source>
</evidence>
<feature type="transmembrane region" description="Helical" evidence="6">
    <location>
        <begin position="359"/>
        <end position="377"/>
    </location>
</feature>
<feature type="transmembrane region" description="Helical" evidence="6">
    <location>
        <begin position="264"/>
        <end position="286"/>
    </location>
</feature>
<dbReference type="Gene3D" id="1.20.120.1760">
    <property type="match status" value="1"/>
</dbReference>
<feature type="transmembrane region" description="Helical" evidence="6">
    <location>
        <begin position="75"/>
        <end position="97"/>
    </location>
</feature>
<feature type="transmembrane region" description="Helical" evidence="6">
    <location>
        <begin position="154"/>
        <end position="177"/>
    </location>
</feature>
<comment type="similarity">
    <text evidence="2 5">Belongs to the CDP-alcohol phosphatidyltransferase class-I family.</text>
</comment>
<dbReference type="EMBL" id="JALLBG020000143">
    <property type="protein sequence ID" value="KAL3762035.1"/>
    <property type="molecule type" value="Genomic_DNA"/>
</dbReference>
<dbReference type="PIRSF" id="PIRSF015665">
    <property type="entry name" value="CHOPT"/>
    <property type="match status" value="1"/>
</dbReference>
<accession>A0ABD3MD45</accession>
<dbReference type="GO" id="GO:0016020">
    <property type="term" value="C:membrane"/>
    <property type="evidence" value="ECO:0007669"/>
    <property type="project" value="UniProtKB-SubCell"/>
</dbReference>
<gene>
    <name evidence="7" type="ORF">ACHAWU_002131</name>
</gene>
<dbReference type="GO" id="GO:0016740">
    <property type="term" value="F:transferase activity"/>
    <property type="evidence" value="ECO:0007669"/>
    <property type="project" value="UniProtKB-KW"/>
</dbReference>
<keyword evidence="4 6" id="KW-0472">Membrane</keyword>
<comment type="caution">
    <text evidence="7">The sequence shown here is derived from an EMBL/GenBank/DDBJ whole genome shotgun (WGS) entry which is preliminary data.</text>
</comment>
<keyword evidence="8" id="KW-1185">Reference proteome</keyword>
<comment type="subcellular location">
    <subcellularLocation>
        <location evidence="1">Membrane</location>
    </subcellularLocation>
</comment>
<keyword evidence="3 5" id="KW-0808">Transferase</keyword>
<dbReference type="PROSITE" id="PS00379">
    <property type="entry name" value="CDP_ALCOHOL_P_TRANSF"/>
    <property type="match status" value="1"/>
</dbReference>
<dbReference type="PANTHER" id="PTHR10414:SF37">
    <property type="entry name" value="BB IN A BOXCAR, ISOFORM C"/>
    <property type="match status" value="1"/>
</dbReference>
<evidence type="ECO:0008006" key="9">
    <source>
        <dbReference type="Google" id="ProtNLM"/>
    </source>
</evidence>
<sequence length="431" mass="48823">MAPSNTTTNGKSNGDEPQDDTLSSCLLFEPPITTGNISLPGLHFIANHKYRPGDYTHLDNLLNPVWNYLTELLPLWLAPNMVTTLGGLHCGVAYGLLWWHTPDFDVNPPDWVICFAGWCTIAYYTLDCMDGKQARRTGSSSPLGQLFDHGFDCICTLFFVSTVGSYLLIGGTTWIIVLQTSIQFSFFMAQWEEYHTHVLPHCTGKWCGVTEVNYSLGIFAFINSCLDRVAFYQRPMEVVLVNLLGDSTVLQRLPTELREMELRYFLVACWGIMLSVLMFLSLKRVLLHPHIANSSLLPGEVRRRRLTAVSKLASPFALCVAAVLVPPDAVRTRYLSVTLGLAFSLLTKKMIVFSMAKMAFAVVQWDAVPIILVALWIRFDQRLSKMGADFVLGVLCFWYAFRMLRWVNVSINQICNKLDIYCFRLKKRKED</sequence>
<evidence type="ECO:0000256" key="3">
    <source>
        <dbReference type="ARBA" id="ARBA00022679"/>
    </source>
</evidence>
<evidence type="ECO:0000313" key="7">
    <source>
        <dbReference type="EMBL" id="KAL3762035.1"/>
    </source>
</evidence>